<sequence length="230" mass="25069">MTRHPFPDSQAAGEASRSGPSPTFADTLVRLRAGLHPLDRPPVAAGWNQSELIDLLPSSVRLVEAAVLVGLIDRPDGVQVLLTRRTDDLRNHAGQVSFPGGRVEASDFDATATALRETFEEVGVAPVQVEPMGLLDPLVTISGFRVLPVVAIVDPAYVARPDPSEVAEVFEVPLAFLLDPGNLQRHEIEHRGRARTVLEFRWPAQRIWGVTAAILLNFRERVAQVTDARG</sequence>
<protein>
    <submittedName>
        <fullName evidence="9">CoA pyrophosphatase</fullName>
    </submittedName>
</protein>
<gene>
    <name evidence="9" type="ORF">I8J32_010915</name>
</gene>
<dbReference type="SUPFAM" id="SSF55811">
    <property type="entry name" value="Nudix"/>
    <property type="match status" value="1"/>
</dbReference>
<dbReference type="PANTHER" id="PTHR12992">
    <property type="entry name" value="NUDIX HYDROLASE"/>
    <property type="match status" value="1"/>
</dbReference>
<evidence type="ECO:0000256" key="7">
    <source>
        <dbReference type="SAM" id="MobiDB-lite"/>
    </source>
</evidence>
<feature type="region of interest" description="Disordered" evidence="7">
    <location>
        <begin position="1"/>
        <end position="23"/>
    </location>
</feature>
<comment type="cofactor">
    <cofactor evidence="1">
        <name>Mn(2+)</name>
        <dbReference type="ChEBI" id="CHEBI:29035"/>
    </cofactor>
</comment>
<evidence type="ECO:0000256" key="5">
    <source>
        <dbReference type="ARBA" id="ARBA00022842"/>
    </source>
</evidence>
<evidence type="ECO:0000313" key="10">
    <source>
        <dbReference type="Proteomes" id="UP000639274"/>
    </source>
</evidence>
<evidence type="ECO:0000256" key="1">
    <source>
        <dbReference type="ARBA" id="ARBA00001936"/>
    </source>
</evidence>
<evidence type="ECO:0000256" key="4">
    <source>
        <dbReference type="ARBA" id="ARBA00022801"/>
    </source>
</evidence>
<dbReference type="InterPro" id="IPR000086">
    <property type="entry name" value="NUDIX_hydrolase_dom"/>
</dbReference>
<evidence type="ECO:0000256" key="6">
    <source>
        <dbReference type="ARBA" id="ARBA00023211"/>
    </source>
</evidence>
<dbReference type="InterPro" id="IPR015797">
    <property type="entry name" value="NUDIX_hydrolase-like_dom_sf"/>
</dbReference>
<dbReference type="Pfam" id="PF00293">
    <property type="entry name" value="NUDIX"/>
    <property type="match status" value="1"/>
</dbReference>
<keyword evidence="4" id="KW-0378">Hydrolase</keyword>
<evidence type="ECO:0000256" key="3">
    <source>
        <dbReference type="ARBA" id="ARBA00022723"/>
    </source>
</evidence>
<name>A0A974Y3S3_9GAMM</name>
<dbReference type="KEGG" id="lsf:I8J32_010915"/>
<comment type="cofactor">
    <cofactor evidence="2">
        <name>Mg(2+)</name>
        <dbReference type="ChEBI" id="CHEBI:18420"/>
    </cofactor>
</comment>
<dbReference type="Proteomes" id="UP000639274">
    <property type="component" value="Chromosome"/>
</dbReference>
<dbReference type="GO" id="GO:0010945">
    <property type="term" value="F:coenzyme A diphosphatase activity"/>
    <property type="evidence" value="ECO:0007669"/>
    <property type="project" value="InterPro"/>
</dbReference>
<dbReference type="EMBL" id="CP071518">
    <property type="protein sequence ID" value="QSX77296.1"/>
    <property type="molecule type" value="Genomic_DNA"/>
</dbReference>
<evidence type="ECO:0000256" key="2">
    <source>
        <dbReference type="ARBA" id="ARBA00001946"/>
    </source>
</evidence>
<dbReference type="CDD" id="cd03426">
    <property type="entry name" value="NUDIX_CoAse_Nudt7"/>
    <property type="match status" value="1"/>
</dbReference>
<keyword evidence="6" id="KW-0464">Manganese</keyword>
<feature type="domain" description="Nudix hydrolase" evidence="8">
    <location>
        <begin position="62"/>
        <end position="196"/>
    </location>
</feature>
<keyword evidence="5" id="KW-0460">Magnesium</keyword>
<reference evidence="9 10" key="1">
    <citation type="submission" date="2021-03" db="EMBL/GenBank/DDBJ databases">
        <title>Lysobacter sp. nov. isolated from soil of gangwondo yeongwol, south Korea.</title>
        <authorList>
            <person name="Kim K.R."/>
            <person name="Kim K.H."/>
            <person name="Jeon C.O."/>
        </authorList>
    </citation>
    <scope>NUCLEOTIDE SEQUENCE [LARGE SCALE GENOMIC DNA]</scope>
    <source>
        <strain evidence="9 10">R19</strain>
    </source>
</reference>
<dbReference type="InterPro" id="IPR045121">
    <property type="entry name" value="CoAse"/>
</dbReference>
<dbReference type="PROSITE" id="PS51462">
    <property type="entry name" value="NUDIX"/>
    <property type="match status" value="1"/>
</dbReference>
<accession>A0A974Y3S3</accession>
<dbReference type="GO" id="GO:0046872">
    <property type="term" value="F:metal ion binding"/>
    <property type="evidence" value="ECO:0007669"/>
    <property type="project" value="UniProtKB-KW"/>
</dbReference>
<dbReference type="NCBIfam" id="NF007980">
    <property type="entry name" value="PRK10707.1"/>
    <property type="match status" value="1"/>
</dbReference>
<dbReference type="Gene3D" id="3.90.79.10">
    <property type="entry name" value="Nucleoside Triphosphate Pyrophosphohydrolase"/>
    <property type="match status" value="1"/>
</dbReference>
<keyword evidence="10" id="KW-1185">Reference proteome</keyword>
<dbReference type="AlphaFoldDB" id="A0A974Y3S3"/>
<proteinExistence type="predicted"/>
<evidence type="ECO:0000259" key="8">
    <source>
        <dbReference type="PROSITE" id="PS51462"/>
    </source>
</evidence>
<keyword evidence="3" id="KW-0479">Metal-binding</keyword>
<dbReference type="PANTHER" id="PTHR12992:SF11">
    <property type="entry name" value="MITOCHONDRIAL COENZYME A DIPHOSPHATASE NUDT8"/>
    <property type="match status" value="1"/>
</dbReference>
<organism evidence="9 10">
    <name type="scientific">Agrilutibacter solisilvae</name>
    <dbReference type="NCBI Taxonomy" id="2763317"/>
    <lineage>
        <taxon>Bacteria</taxon>
        <taxon>Pseudomonadati</taxon>
        <taxon>Pseudomonadota</taxon>
        <taxon>Gammaproteobacteria</taxon>
        <taxon>Lysobacterales</taxon>
        <taxon>Lysobacteraceae</taxon>
        <taxon>Agrilutibacter</taxon>
    </lineage>
</organism>
<evidence type="ECO:0000313" key="9">
    <source>
        <dbReference type="EMBL" id="QSX77296.1"/>
    </source>
</evidence>